<feature type="region of interest" description="Disordered" evidence="1">
    <location>
        <begin position="1"/>
        <end position="23"/>
    </location>
</feature>
<dbReference type="EMBL" id="LN899821">
    <property type="protein sequence ID" value="CUV16842.1"/>
    <property type="molecule type" value="Genomic_DNA"/>
</dbReference>
<evidence type="ECO:0000313" key="4">
    <source>
        <dbReference type="EMBL" id="CUV27515.1"/>
    </source>
</evidence>
<evidence type="ECO:0000313" key="7">
    <source>
        <dbReference type="EMBL" id="CUV47899.1"/>
    </source>
</evidence>
<dbReference type="EMBL" id="LN899820">
    <property type="protein sequence ID" value="CUV53941.1"/>
    <property type="molecule type" value="Genomic_DNA"/>
</dbReference>
<dbReference type="AlphaFoldDB" id="A0A0S4WM53"/>
<evidence type="ECO:0000313" key="5">
    <source>
        <dbReference type="EMBL" id="CUV35500.1"/>
    </source>
</evidence>
<dbReference type="EMBL" id="LN899824">
    <property type="protein sequence ID" value="CUV27515.1"/>
    <property type="molecule type" value="Genomic_DNA"/>
</dbReference>
<dbReference type="EMBL" id="LN899823">
    <property type="protein sequence ID" value="CUV23404.1"/>
    <property type="molecule type" value="Genomic_DNA"/>
</dbReference>
<name>A0A0S4WM53_RALSL</name>
<reference evidence="7" key="1">
    <citation type="submission" date="2015-10" db="EMBL/GenBank/DDBJ databases">
        <authorList>
            <person name="Gilbert D.G."/>
        </authorList>
    </citation>
    <scope>NUCLEOTIDE SEQUENCE</scope>
    <source>
        <strain evidence="7">Phyl III-seqv23</strain>
    </source>
</reference>
<dbReference type="EMBL" id="LN899822">
    <property type="protein sequence ID" value="CUV64083.1"/>
    <property type="molecule type" value="Genomic_DNA"/>
</dbReference>
<accession>A0A0S4WM53</accession>
<protein>
    <submittedName>
        <fullName evidence="7">Uncharacterized protein</fullName>
    </submittedName>
</protein>
<proteinExistence type="predicted"/>
<gene>
    <name evidence="2" type="ORF">PSS4_v1_180098</name>
    <name evidence="9" type="ORF">RD1301_v1_4710004</name>
    <name evidence="3" type="ORF">RUN1744_v1_400004</name>
    <name evidence="4" type="ORF">RUN1985_v1_80010</name>
    <name evidence="8" type="ORF">RUN215_v1_190060</name>
    <name evidence="5" type="ORF">TD1301_v1_1470022</name>
    <name evidence="6" type="ORF">TF3108_v1_420007</name>
    <name evidence="7" type="ORF">TO10_v1_1210019</name>
</gene>
<evidence type="ECO:0000256" key="1">
    <source>
        <dbReference type="SAM" id="MobiDB-lite"/>
    </source>
</evidence>
<dbReference type="EMBL" id="LN899826">
    <property type="protein sequence ID" value="CUV40156.1"/>
    <property type="molecule type" value="Genomic_DNA"/>
</dbReference>
<dbReference type="EMBL" id="LN899825">
    <property type="protein sequence ID" value="CUV35500.1"/>
    <property type="molecule type" value="Genomic_DNA"/>
</dbReference>
<organism evidence="7">
    <name type="scientific">Ralstonia solanacearum</name>
    <name type="common">Pseudomonas solanacearum</name>
    <dbReference type="NCBI Taxonomy" id="305"/>
    <lineage>
        <taxon>Bacteria</taxon>
        <taxon>Pseudomonadati</taxon>
        <taxon>Pseudomonadota</taxon>
        <taxon>Betaproteobacteria</taxon>
        <taxon>Burkholderiales</taxon>
        <taxon>Burkholderiaceae</taxon>
        <taxon>Ralstonia</taxon>
        <taxon>Ralstonia solanacearum species complex</taxon>
    </lineage>
</organism>
<dbReference type="EMBL" id="LN899827">
    <property type="protein sequence ID" value="CUV47899.1"/>
    <property type="molecule type" value="Genomic_DNA"/>
</dbReference>
<evidence type="ECO:0000313" key="8">
    <source>
        <dbReference type="EMBL" id="CUV53941.1"/>
    </source>
</evidence>
<sequence length="56" mass="6191">MFRLPKQDSPDFPSGQNRTLPVAPAGASRSYFAFRVIARNSSGSELVAARPDRHEM</sequence>
<evidence type="ECO:0000313" key="2">
    <source>
        <dbReference type="EMBL" id="CUV16842.1"/>
    </source>
</evidence>
<evidence type="ECO:0000313" key="3">
    <source>
        <dbReference type="EMBL" id="CUV23404.1"/>
    </source>
</evidence>
<evidence type="ECO:0000313" key="9">
    <source>
        <dbReference type="EMBL" id="CUV64083.1"/>
    </source>
</evidence>
<evidence type="ECO:0000313" key="6">
    <source>
        <dbReference type="EMBL" id="CUV40156.1"/>
    </source>
</evidence>